<evidence type="ECO:0000313" key="4">
    <source>
        <dbReference type="Proteomes" id="UP000629619"/>
    </source>
</evidence>
<feature type="region of interest" description="Disordered" evidence="1">
    <location>
        <begin position="1"/>
        <end position="20"/>
    </location>
</feature>
<accession>A0A919NDV4</accession>
<feature type="transmembrane region" description="Helical" evidence="2">
    <location>
        <begin position="24"/>
        <end position="44"/>
    </location>
</feature>
<feature type="region of interest" description="Disordered" evidence="1">
    <location>
        <begin position="63"/>
        <end position="107"/>
    </location>
</feature>
<dbReference type="AlphaFoldDB" id="A0A919NDV4"/>
<comment type="caution">
    <text evidence="3">The sequence shown here is derived from an EMBL/GenBank/DDBJ whole genome shotgun (WGS) entry which is preliminary data.</text>
</comment>
<sequence>MLGRSRDPNERLDPVRWRPPGRGALLRLTVVAVLLATAAGLVWLRPMTSPCSAAPDVSAAPAAPAAAKSGSPTPDGKQTIPANEPTVPAGPDGKPAAPERRPAIPEGTVGVPVRLADPTGLALVRPGNVVDLLRLDDGGDSIPIASAALVLDVTGADDPASGGLLLALAPEQAGRAVAGQGHGFAILIRPG</sequence>
<evidence type="ECO:0000256" key="2">
    <source>
        <dbReference type="SAM" id="Phobius"/>
    </source>
</evidence>
<keyword evidence="4" id="KW-1185">Reference proteome</keyword>
<evidence type="ECO:0000256" key="1">
    <source>
        <dbReference type="SAM" id="MobiDB-lite"/>
    </source>
</evidence>
<keyword evidence="2" id="KW-0812">Transmembrane</keyword>
<evidence type="ECO:0008006" key="5">
    <source>
        <dbReference type="Google" id="ProtNLM"/>
    </source>
</evidence>
<feature type="compositionally biased region" description="Basic and acidic residues" evidence="1">
    <location>
        <begin position="1"/>
        <end position="16"/>
    </location>
</feature>
<organism evidence="3 4">
    <name type="scientific">Actinoplanes siamensis</name>
    <dbReference type="NCBI Taxonomy" id="1223317"/>
    <lineage>
        <taxon>Bacteria</taxon>
        <taxon>Bacillati</taxon>
        <taxon>Actinomycetota</taxon>
        <taxon>Actinomycetes</taxon>
        <taxon>Micromonosporales</taxon>
        <taxon>Micromonosporaceae</taxon>
        <taxon>Actinoplanes</taxon>
    </lineage>
</organism>
<gene>
    <name evidence="3" type="ORF">Asi03nite_63280</name>
</gene>
<dbReference type="EMBL" id="BOMW01000067">
    <property type="protein sequence ID" value="GIF08790.1"/>
    <property type="molecule type" value="Genomic_DNA"/>
</dbReference>
<protein>
    <recommendedName>
        <fullName evidence="5">Flagellar biosynthesis protein FlgA</fullName>
    </recommendedName>
</protein>
<feature type="compositionally biased region" description="Low complexity" evidence="1">
    <location>
        <begin position="63"/>
        <end position="72"/>
    </location>
</feature>
<keyword evidence="2" id="KW-0472">Membrane</keyword>
<evidence type="ECO:0000313" key="3">
    <source>
        <dbReference type="EMBL" id="GIF08790.1"/>
    </source>
</evidence>
<name>A0A919NDV4_9ACTN</name>
<keyword evidence="2" id="KW-1133">Transmembrane helix</keyword>
<dbReference type="Proteomes" id="UP000629619">
    <property type="component" value="Unassembled WGS sequence"/>
</dbReference>
<reference evidence="3" key="1">
    <citation type="submission" date="2021-01" db="EMBL/GenBank/DDBJ databases">
        <title>Whole genome shotgun sequence of Actinoplanes siamensis NBRC 109076.</title>
        <authorList>
            <person name="Komaki H."/>
            <person name="Tamura T."/>
        </authorList>
    </citation>
    <scope>NUCLEOTIDE SEQUENCE</scope>
    <source>
        <strain evidence="3">NBRC 109076</strain>
    </source>
</reference>
<proteinExistence type="predicted"/>